<dbReference type="InterPro" id="IPR052039">
    <property type="entry name" value="Caspase-related_regulators"/>
</dbReference>
<dbReference type="SUPFAM" id="SSF52129">
    <property type="entry name" value="Caspase-like"/>
    <property type="match status" value="1"/>
</dbReference>
<dbReference type="EMBL" id="CACVAR010000273">
    <property type="protein sequence ID" value="CAA6817063.1"/>
    <property type="molecule type" value="Genomic_DNA"/>
</dbReference>
<dbReference type="InterPro" id="IPR001309">
    <property type="entry name" value="Pept_C14_p20"/>
</dbReference>
<dbReference type="GO" id="GO:0006508">
    <property type="term" value="P:proteolysis"/>
    <property type="evidence" value="ECO:0007669"/>
    <property type="project" value="InterPro"/>
</dbReference>
<feature type="non-terminal residue" evidence="2">
    <location>
        <position position="1"/>
    </location>
</feature>
<reference evidence="2" key="1">
    <citation type="submission" date="2020-01" db="EMBL/GenBank/DDBJ databases">
        <authorList>
            <person name="Meier V. D."/>
            <person name="Meier V D."/>
        </authorList>
    </citation>
    <scope>NUCLEOTIDE SEQUENCE</scope>
    <source>
        <strain evidence="2">HLG_WM_MAG_03</strain>
    </source>
</reference>
<feature type="domain" description="Caspase family p20" evidence="1">
    <location>
        <begin position="1"/>
        <end position="99"/>
    </location>
</feature>
<sequence length="330" mass="36438">KLRGMNFKVTELYDLDEKKMKKAIKTFKKKLYQNPNAIALFYYSGHGSQAYGESYLIPVDGDTRDEADVEADGVKVETIARKMANAKTKANILFLDACRDVPTGTMGGTKGLGQVKNRPSGSLIVYSTSKNHFAKDDRLFNQVVLNKLSINVPLTTLANDISYTVDQKTGGLQIPEVFVKSLPTLCLSGSCKQREWIIPIKSICKSNGGKIDKQGFCEAKWQNAKRICNASGGNLPIQDDFTKEAINCGGIPNHCFKCDEANLNRKNSSYQSCYRQKGFSSNQYWVLDHGSWIGSKAFNGKVPKAIAFNFNYGGDTALVAAIKLPVLCIR</sequence>
<dbReference type="Gene3D" id="3.40.50.1460">
    <property type="match status" value="1"/>
</dbReference>
<dbReference type="InterPro" id="IPR029030">
    <property type="entry name" value="Caspase-like_dom_sf"/>
</dbReference>
<gene>
    <name evidence="2" type="ORF">HELGO_WM48536</name>
</gene>
<name>A0A6S6TMQ9_9BACT</name>
<dbReference type="PANTHER" id="PTHR22576">
    <property type="entry name" value="MUCOSA ASSOCIATED LYMPHOID TISSUE LYMPHOMA TRANSLOCATION PROTEIN 1/PARACASPASE"/>
    <property type="match status" value="1"/>
</dbReference>
<dbReference type="InterPro" id="IPR011600">
    <property type="entry name" value="Pept_C14_caspase"/>
</dbReference>
<dbReference type="Pfam" id="PF00656">
    <property type="entry name" value="Peptidase_C14"/>
    <property type="match status" value="1"/>
</dbReference>
<proteinExistence type="predicted"/>
<dbReference type="GO" id="GO:0004197">
    <property type="term" value="F:cysteine-type endopeptidase activity"/>
    <property type="evidence" value="ECO:0007669"/>
    <property type="project" value="InterPro"/>
</dbReference>
<organism evidence="2">
    <name type="scientific">uncultured Sulfurovum sp</name>
    <dbReference type="NCBI Taxonomy" id="269237"/>
    <lineage>
        <taxon>Bacteria</taxon>
        <taxon>Pseudomonadati</taxon>
        <taxon>Campylobacterota</taxon>
        <taxon>Epsilonproteobacteria</taxon>
        <taxon>Campylobacterales</taxon>
        <taxon>Sulfurovaceae</taxon>
        <taxon>Sulfurovum</taxon>
        <taxon>environmental samples</taxon>
    </lineage>
</organism>
<evidence type="ECO:0000259" key="1">
    <source>
        <dbReference type="PROSITE" id="PS50208"/>
    </source>
</evidence>
<accession>A0A6S6TMQ9</accession>
<dbReference type="PROSITE" id="PS50208">
    <property type="entry name" value="CASPASE_P20"/>
    <property type="match status" value="1"/>
</dbReference>
<dbReference type="AlphaFoldDB" id="A0A6S6TMQ9"/>
<dbReference type="PANTHER" id="PTHR22576:SF37">
    <property type="entry name" value="MUCOSA-ASSOCIATED LYMPHOID TISSUE LYMPHOMA TRANSLOCATION PROTEIN 1"/>
    <property type="match status" value="1"/>
</dbReference>
<evidence type="ECO:0000313" key="2">
    <source>
        <dbReference type="EMBL" id="CAA6817063.1"/>
    </source>
</evidence>
<protein>
    <recommendedName>
        <fullName evidence="1">Caspase family p20 domain-containing protein</fullName>
    </recommendedName>
</protein>